<reference evidence="1 2" key="1">
    <citation type="submission" date="2013-03" db="EMBL/GenBank/DDBJ databases">
        <authorList>
            <person name="Warren W."/>
            <person name="Wilson R.K."/>
        </authorList>
    </citation>
    <scope>NUCLEOTIDE SEQUENCE</scope>
</reference>
<reference evidence="1" key="3">
    <citation type="submission" date="2025-09" db="UniProtKB">
        <authorList>
            <consortium name="Ensembl"/>
        </authorList>
    </citation>
    <scope>IDENTIFICATION</scope>
</reference>
<evidence type="ECO:0000313" key="2">
    <source>
        <dbReference type="Proteomes" id="UP000233100"/>
    </source>
</evidence>
<dbReference type="AlphaFoldDB" id="A0A7N9C9D2"/>
<organism evidence="1 2">
    <name type="scientific">Macaca fascicularis</name>
    <name type="common">Crab-eating macaque</name>
    <name type="synonym">Cynomolgus monkey</name>
    <dbReference type="NCBI Taxonomy" id="9541"/>
    <lineage>
        <taxon>Eukaryota</taxon>
        <taxon>Metazoa</taxon>
        <taxon>Chordata</taxon>
        <taxon>Craniata</taxon>
        <taxon>Vertebrata</taxon>
        <taxon>Euteleostomi</taxon>
        <taxon>Mammalia</taxon>
        <taxon>Eutheria</taxon>
        <taxon>Euarchontoglires</taxon>
        <taxon>Primates</taxon>
        <taxon>Haplorrhini</taxon>
        <taxon>Catarrhini</taxon>
        <taxon>Cercopithecidae</taxon>
        <taxon>Cercopithecinae</taxon>
        <taxon>Macaca</taxon>
    </lineage>
</organism>
<proteinExistence type="predicted"/>
<accession>A0A7N9C9D2</accession>
<protein>
    <submittedName>
        <fullName evidence="1">Uncharacterized protein</fullName>
    </submittedName>
</protein>
<dbReference type="Ensembl" id="ENSMFAT00000088397.1">
    <property type="protein sequence ID" value="ENSMFAP00000046688.1"/>
    <property type="gene ID" value="ENSMFAG00000060897.1"/>
</dbReference>
<sequence>MCNFWGQVQWLTSVIPALWEAEAGGLLEHKSSRSAWATWRKPVSTKTKTNKTKKPIKISQVWWHTPVVPATQEAEAKGSFEPRRLRLQSAMIIPLHSSLGDRVRTCLTKKRRRIKKEQILFYQLSAFIQLEKLCYHST</sequence>
<dbReference type="GeneTree" id="ENSGT00940000163244"/>
<dbReference type="Proteomes" id="UP000233100">
    <property type="component" value="Chromosome 20"/>
</dbReference>
<reference evidence="1" key="2">
    <citation type="submission" date="2025-08" db="UniProtKB">
        <authorList>
            <consortium name="Ensembl"/>
        </authorList>
    </citation>
    <scope>IDENTIFICATION</scope>
</reference>
<name>A0A7N9C9D2_MACFA</name>
<keyword evidence="2" id="KW-1185">Reference proteome</keyword>
<evidence type="ECO:0000313" key="1">
    <source>
        <dbReference type="Ensembl" id="ENSMFAP00000046688.1"/>
    </source>
</evidence>